<dbReference type="OMA" id="CNIDISD"/>
<dbReference type="EnsemblPlants" id="AUR62039522-RA">
    <property type="protein sequence ID" value="AUR62039522-RA:cds"/>
    <property type="gene ID" value="AUR62039522"/>
</dbReference>
<dbReference type="InterPro" id="IPR055298">
    <property type="entry name" value="AtLOH3-like"/>
</dbReference>
<accession>A0A803N2W6</accession>
<reference evidence="2" key="1">
    <citation type="journal article" date="2017" name="Nature">
        <title>The genome of Chenopodium quinoa.</title>
        <authorList>
            <person name="Jarvis D.E."/>
            <person name="Ho Y.S."/>
            <person name="Lightfoot D.J."/>
            <person name="Schmoeckel S.M."/>
            <person name="Li B."/>
            <person name="Borm T.J.A."/>
            <person name="Ohyanagi H."/>
            <person name="Mineta K."/>
            <person name="Michell C.T."/>
            <person name="Saber N."/>
            <person name="Kharbatia N.M."/>
            <person name="Rupper R.R."/>
            <person name="Sharp A.R."/>
            <person name="Dally N."/>
            <person name="Boughton B.A."/>
            <person name="Woo Y.H."/>
            <person name="Gao G."/>
            <person name="Schijlen E.G.W.M."/>
            <person name="Guo X."/>
            <person name="Momin A.A."/>
            <person name="Negrao S."/>
            <person name="Al-Babili S."/>
            <person name="Gehring C."/>
            <person name="Roessner U."/>
            <person name="Jung C."/>
            <person name="Murphy K."/>
            <person name="Arold S.T."/>
            <person name="Gojobori T."/>
            <person name="van der Linden C.G."/>
            <person name="van Loo E.N."/>
            <person name="Jellen E.N."/>
            <person name="Maughan P.J."/>
            <person name="Tester M."/>
        </authorList>
    </citation>
    <scope>NUCLEOTIDE SEQUENCE [LARGE SCALE GENOMIC DNA]</scope>
    <source>
        <strain evidence="2">cv. PI 614886</strain>
    </source>
</reference>
<name>A0A803N2W6_CHEQI</name>
<dbReference type="GO" id="GO:0046983">
    <property type="term" value="F:protein dimerization activity"/>
    <property type="evidence" value="ECO:0007669"/>
    <property type="project" value="InterPro"/>
</dbReference>
<organism evidence="2 3">
    <name type="scientific">Chenopodium quinoa</name>
    <name type="common">Quinoa</name>
    <dbReference type="NCBI Taxonomy" id="63459"/>
    <lineage>
        <taxon>Eukaryota</taxon>
        <taxon>Viridiplantae</taxon>
        <taxon>Streptophyta</taxon>
        <taxon>Embryophyta</taxon>
        <taxon>Tracheophyta</taxon>
        <taxon>Spermatophyta</taxon>
        <taxon>Magnoliopsida</taxon>
        <taxon>eudicotyledons</taxon>
        <taxon>Gunneridae</taxon>
        <taxon>Pentapetalae</taxon>
        <taxon>Caryophyllales</taxon>
        <taxon>Chenopodiaceae</taxon>
        <taxon>Chenopodioideae</taxon>
        <taxon>Atripliceae</taxon>
        <taxon>Chenopodium</taxon>
    </lineage>
</organism>
<dbReference type="SUPFAM" id="SSF53098">
    <property type="entry name" value="Ribonuclease H-like"/>
    <property type="match status" value="1"/>
</dbReference>
<dbReference type="PANTHER" id="PTHR11697:SF230">
    <property type="entry name" value="ZINC FINGER, MYM DOMAIN CONTAINING 1"/>
    <property type="match status" value="1"/>
</dbReference>
<dbReference type="InterPro" id="IPR012337">
    <property type="entry name" value="RNaseH-like_sf"/>
</dbReference>
<evidence type="ECO:0000313" key="2">
    <source>
        <dbReference type="EnsemblPlants" id="AUR62039522-RA:cds"/>
    </source>
</evidence>
<dbReference type="InterPro" id="IPR008906">
    <property type="entry name" value="HATC_C_dom"/>
</dbReference>
<reference evidence="2" key="2">
    <citation type="submission" date="2021-03" db="UniProtKB">
        <authorList>
            <consortium name="EnsemblPlants"/>
        </authorList>
    </citation>
    <scope>IDENTIFICATION</scope>
</reference>
<dbReference type="Proteomes" id="UP000596660">
    <property type="component" value="Unplaced"/>
</dbReference>
<keyword evidence="3" id="KW-1185">Reference proteome</keyword>
<dbReference type="PANTHER" id="PTHR11697">
    <property type="entry name" value="GENERAL TRANSCRIPTION FACTOR 2-RELATED ZINC FINGER PROTEIN"/>
    <property type="match status" value="1"/>
</dbReference>
<feature type="domain" description="HAT C-terminal dimerisation" evidence="1">
    <location>
        <begin position="452"/>
        <end position="510"/>
    </location>
</feature>
<evidence type="ECO:0000259" key="1">
    <source>
        <dbReference type="Pfam" id="PF05699"/>
    </source>
</evidence>
<dbReference type="Pfam" id="PF05699">
    <property type="entry name" value="Dimer_Tnp_hAT"/>
    <property type="match status" value="1"/>
</dbReference>
<evidence type="ECO:0000313" key="3">
    <source>
        <dbReference type="Proteomes" id="UP000596660"/>
    </source>
</evidence>
<dbReference type="AlphaFoldDB" id="A0A803N2W6"/>
<sequence length="535" mass="61541">MNLDPVSQRMETGKDIDVHDFKGPGVALAMYNIDSGRGDEDIPVVEPNQPIIIDNEEVERNINNDNVDEQMPNEEGIGLDFLMRDPGLRKQIETYDSDEKDLIRRSYIDFGPYQPKLDNYPYSGSEKHPRRFQKSWEVPQIHTFFQQLIFVVNVVTSSSKRHDELQATQLAEIEHLVEIEGLETGKGLNQIGTLQRPGDTRWSSHYKSISSLLRMYCATRLVLANIASEGTTYAQRGDALNGFKLLMSFEFVFNIHVVKEIMAITDGLCQALQLKTQDIVNAMHLVCTTKTLLQTLRNDGWESLLHNVKVFCEKNGVTVPDMDSPYVDVLKSIRQQSRQKDNVTMEHHYRVDIFMAAIDRQLQELNARFSERATELLILSAALNPRDGYKSFNIEHICKLARDFYPIDFTEHEKDHLSYELQHYWLDIPIHPVLKNLTTLGDLCQGLVTTEKIKDYPLVSRLIRLVLTLPASTATTERAFSAMKIVKTNLRSKMEDDFLKDYLIVYIEKEIAETLSEDAIIDAFYMMKERRAQLK</sequence>
<dbReference type="Gramene" id="AUR62039522-RA">
    <property type="protein sequence ID" value="AUR62039522-RA:cds"/>
    <property type="gene ID" value="AUR62039522"/>
</dbReference>
<proteinExistence type="predicted"/>
<protein>
    <recommendedName>
        <fullName evidence="1">HAT C-terminal dimerisation domain-containing protein</fullName>
    </recommendedName>
</protein>